<dbReference type="InterPro" id="IPR027022">
    <property type="entry name" value="ABC_permease_BceB-typ"/>
</dbReference>
<sequence>MTFRQFAYRNVVRNRRIYAAFFMASVFSVMVFFLYSMLLFHPSIEGGSLRDIALLGMGAAELILYIFTMFFLFYSMRAFLQARTKEFGILLHLGMEKRQLHRLIFIETILIGAGSIGVGTFLGYMFSKFFFMVVKRIVLLPALPLYLSWEPFALTVGAFFSLFIIISLVAPVFIRTDGLHELIRGDGSGKEKEGFSKIRGSLGLILLVLSYTLASLTSNNIVIGLIFLLPPLATLGTYFFFTDSLPFLLHLFKGRKELYWRHFRLLAISEGVIRLKENARMFFIVTIVSTVAFMSVGILASLTSFASQYREVNPLGLVYVSYPGDKMEEQNIKRLRDELRRNGLEYTYVDFPVLKQRSSYTEFTVSIVKLSSINELATAFGNTAFELDEGEALFLPPTISTFEQLNSQIVETVLEESGVSIRINGAYPHQLFPAHAIGTNAIILNDTDFDRIAAFVKTPSVVYHAFDIPEWQMTKNIGMTIEHSMTESILAGTSHELNYTFDNPGRNYSIIRTTFTLLLFIGLLLAGVFLLAAGSFIYFRLYTSLDSDRKQFDVLRRMGITDREFKKIINRQLIPQFFVPWGVALLHSSFAFLTLQVIWDALAEISIVRELIFVLLGFTILQVIYFYLIRWRYLAHIRTSS</sequence>
<dbReference type="RefSeq" id="WP_317940599.1">
    <property type="nucleotide sequence ID" value="NZ_JAUBDJ010000004.1"/>
</dbReference>
<evidence type="ECO:0000256" key="1">
    <source>
        <dbReference type="ARBA" id="ARBA00004651"/>
    </source>
</evidence>
<feature type="transmembrane region" description="Helical" evidence="6">
    <location>
        <begin position="281"/>
        <end position="302"/>
    </location>
</feature>
<dbReference type="Pfam" id="PF02687">
    <property type="entry name" value="FtsX"/>
    <property type="match status" value="1"/>
</dbReference>
<feature type="domain" description="ABC3 transporter permease C-terminal" evidence="7">
    <location>
        <begin position="63"/>
        <end position="170"/>
    </location>
</feature>
<dbReference type="InterPro" id="IPR003838">
    <property type="entry name" value="ABC3_permease_C"/>
</dbReference>
<dbReference type="EMBL" id="JAUBDJ010000004">
    <property type="protein sequence ID" value="MDW0116922.1"/>
    <property type="molecule type" value="Genomic_DNA"/>
</dbReference>
<protein>
    <submittedName>
        <fullName evidence="8">ABC transporter permease</fullName>
    </submittedName>
</protein>
<dbReference type="AlphaFoldDB" id="A0AAW9A6H8"/>
<keyword evidence="2 6" id="KW-1003">Cell membrane</keyword>
<gene>
    <name evidence="8" type="ORF">QTL97_08250</name>
</gene>
<feature type="transmembrane region" description="Helical" evidence="6">
    <location>
        <begin position="52"/>
        <end position="74"/>
    </location>
</feature>
<proteinExistence type="inferred from homology"/>
<name>A0AAW9A6H8_9BACL</name>
<evidence type="ECO:0000256" key="5">
    <source>
        <dbReference type="ARBA" id="ARBA00023136"/>
    </source>
</evidence>
<dbReference type="GO" id="GO:0005886">
    <property type="term" value="C:plasma membrane"/>
    <property type="evidence" value="ECO:0007669"/>
    <property type="project" value="UniProtKB-SubCell"/>
</dbReference>
<dbReference type="InterPro" id="IPR052536">
    <property type="entry name" value="ABC-4_Integral_Memb_Prot"/>
</dbReference>
<reference evidence="8 9" key="1">
    <citation type="submission" date="2023-06" db="EMBL/GenBank/DDBJ databases">
        <title>Sporosarcina sp. nov., isolated from Korean traditional fermented seafood 'Jeotgal'.</title>
        <authorList>
            <person name="Yang A.I."/>
            <person name="Shin N.-R."/>
        </authorList>
    </citation>
    <scope>NUCLEOTIDE SEQUENCE [LARGE SCALE GENOMIC DNA]</scope>
    <source>
        <strain evidence="8 9">KCTC43456</strain>
    </source>
</reference>
<dbReference type="Proteomes" id="UP001271648">
    <property type="component" value="Unassembled WGS sequence"/>
</dbReference>
<organism evidence="8 9">
    <name type="scientific">Sporosarcina thermotolerans</name>
    <dbReference type="NCBI Taxonomy" id="633404"/>
    <lineage>
        <taxon>Bacteria</taxon>
        <taxon>Bacillati</taxon>
        <taxon>Bacillota</taxon>
        <taxon>Bacilli</taxon>
        <taxon>Bacillales</taxon>
        <taxon>Caryophanaceae</taxon>
        <taxon>Sporosarcina</taxon>
    </lineage>
</organism>
<feature type="transmembrane region" description="Helical" evidence="6">
    <location>
        <begin position="103"/>
        <end position="126"/>
    </location>
</feature>
<keyword evidence="4 6" id="KW-1133">Transmembrane helix</keyword>
<dbReference type="PANTHER" id="PTHR46795">
    <property type="entry name" value="ABC TRANSPORTER PERMEASE-RELATED-RELATED"/>
    <property type="match status" value="1"/>
</dbReference>
<dbReference type="PANTHER" id="PTHR46795:SF2">
    <property type="entry name" value="ABC TRANSPORTER, PERMEASE PROTEIN"/>
    <property type="match status" value="1"/>
</dbReference>
<feature type="transmembrane region" description="Helical" evidence="6">
    <location>
        <begin position="20"/>
        <end position="40"/>
    </location>
</feature>
<feature type="transmembrane region" description="Helical" evidence="6">
    <location>
        <begin position="152"/>
        <end position="174"/>
    </location>
</feature>
<comment type="similarity">
    <text evidence="6">Belongs to the ABC-4 integral membrane protein family.</text>
</comment>
<evidence type="ECO:0000313" key="9">
    <source>
        <dbReference type="Proteomes" id="UP001271648"/>
    </source>
</evidence>
<keyword evidence="6" id="KW-0813">Transport</keyword>
<dbReference type="PIRSF" id="PIRSF018968">
    <property type="entry name" value="ABC_permease_BceB"/>
    <property type="match status" value="1"/>
</dbReference>
<accession>A0AAW9A6H8</accession>
<evidence type="ECO:0000256" key="3">
    <source>
        <dbReference type="ARBA" id="ARBA00022692"/>
    </source>
</evidence>
<comment type="caution">
    <text evidence="8">The sequence shown here is derived from an EMBL/GenBank/DDBJ whole genome shotgun (WGS) entry which is preliminary data.</text>
</comment>
<evidence type="ECO:0000313" key="8">
    <source>
        <dbReference type="EMBL" id="MDW0116922.1"/>
    </source>
</evidence>
<evidence type="ECO:0000256" key="2">
    <source>
        <dbReference type="ARBA" id="ARBA00022475"/>
    </source>
</evidence>
<feature type="transmembrane region" description="Helical" evidence="6">
    <location>
        <begin position="515"/>
        <end position="539"/>
    </location>
</feature>
<keyword evidence="3 6" id="KW-0812">Transmembrane</keyword>
<evidence type="ECO:0000259" key="7">
    <source>
        <dbReference type="Pfam" id="PF02687"/>
    </source>
</evidence>
<feature type="transmembrane region" description="Helical" evidence="6">
    <location>
        <begin position="577"/>
        <end position="599"/>
    </location>
</feature>
<dbReference type="GO" id="GO:0055085">
    <property type="term" value="P:transmembrane transport"/>
    <property type="evidence" value="ECO:0007669"/>
    <property type="project" value="UniProtKB-UniRule"/>
</dbReference>
<evidence type="ECO:0000256" key="6">
    <source>
        <dbReference type="PIRNR" id="PIRNR018968"/>
    </source>
</evidence>
<evidence type="ECO:0000256" key="4">
    <source>
        <dbReference type="ARBA" id="ARBA00022989"/>
    </source>
</evidence>
<keyword evidence="5 6" id="KW-0472">Membrane</keyword>
<comment type="subcellular location">
    <subcellularLocation>
        <location evidence="1 6">Cell membrane</location>
        <topology evidence="1 6">Multi-pass membrane protein</topology>
    </subcellularLocation>
</comment>
<feature type="transmembrane region" description="Helical" evidence="6">
    <location>
        <begin position="611"/>
        <end position="629"/>
    </location>
</feature>
<keyword evidence="9" id="KW-1185">Reference proteome</keyword>
<comment type="caution">
    <text evidence="6">Lacks conserved residue(s) required for the propagation of feature annotation.</text>
</comment>